<accession>A0A1M4T8S2</accession>
<reference evidence="10" key="1">
    <citation type="submission" date="2016-11" db="EMBL/GenBank/DDBJ databases">
        <authorList>
            <person name="Varghese N."/>
            <person name="Submissions S."/>
        </authorList>
    </citation>
    <scope>NUCLEOTIDE SEQUENCE [LARGE SCALE GENOMIC DNA]</scope>
    <source>
        <strain evidence="10">DSM 12395</strain>
    </source>
</reference>
<dbReference type="PANTHER" id="PTHR30485">
    <property type="entry name" value="NI/FE-HYDROGENASE 1 B-TYPE CYTOCHROME SUBUNIT"/>
    <property type="match status" value="1"/>
</dbReference>
<evidence type="ECO:0000256" key="1">
    <source>
        <dbReference type="ARBA" id="ARBA00004651"/>
    </source>
</evidence>
<evidence type="ECO:0000256" key="5">
    <source>
        <dbReference type="ARBA" id="ARBA00023136"/>
    </source>
</evidence>
<comment type="subcellular location">
    <subcellularLocation>
        <location evidence="1">Cell membrane</location>
        <topology evidence="1">Multi-pass membrane protein</topology>
    </subcellularLocation>
</comment>
<dbReference type="PANTHER" id="PTHR30485:SF1">
    <property type="entry name" value="CYTOCHROME YDHU-RELATED"/>
    <property type="match status" value="1"/>
</dbReference>
<keyword evidence="10" id="KW-1185">Reference proteome</keyword>
<keyword evidence="5 7" id="KW-0472">Membrane</keyword>
<feature type="transmembrane region" description="Helical" evidence="7">
    <location>
        <begin position="129"/>
        <end position="150"/>
    </location>
</feature>
<feature type="domain" description="Cytochrome b561 bacterial/Ni-hydrogenase" evidence="8">
    <location>
        <begin position="15"/>
        <end position="203"/>
    </location>
</feature>
<dbReference type="Pfam" id="PF01292">
    <property type="entry name" value="Ni_hydr_CYTB"/>
    <property type="match status" value="1"/>
</dbReference>
<proteinExistence type="predicted"/>
<dbReference type="GO" id="GO:0005886">
    <property type="term" value="C:plasma membrane"/>
    <property type="evidence" value="ECO:0007669"/>
    <property type="project" value="UniProtKB-SubCell"/>
</dbReference>
<dbReference type="AlphaFoldDB" id="A0A1M4T8S2"/>
<keyword evidence="3 7" id="KW-0812">Transmembrane</keyword>
<dbReference type="STRING" id="1121429.SAMN02745133_00389"/>
<feature type="transmembrane region" description="Helical" evidence="7">
    <location>
        <begin position="170"/>
        <end position="190"/>
    </location>
</feature>
<dbReference type="GO" id="GO:0009055">
    <property type="term" value="F:electron transfer activity"/>
    <property type="evidence" value="ECO:0007669"/>
    <property type="project" value="InterPro"/>
</dbReference>
<gene>
    <name evidence="9" type="ORF">SAMN02745133_00389</name>
</gene>
<evidence type="ECO:0000256" key="7">
    <source>
        <dbReference type="SAM" id="Phobius"/>
    </source>
</evidence>
<organism evidence="9 10">
    <name type="scientific">Desulforamulus putei DSM 12395</name>
    <dbReference type="NCBI Taxonomy" id="1121429"/>
    <lineage>
        <taxon>Bacteria</taxon>
        <taxon>Bacillati</taxon>
        <taxon>Bacillota</taxon>
        <taxon>Clostridia</taxon>
        <taxon>Eubacteriales</taxon>
        <taxon>Peptococcaceae</taxon>
        <taxon>Desulforamulus</taxon>
    </lineage>
</organism>
<feature type="transmembrane region" description="Helical" evidence="7">
    <location>
        <begin position="21"/>
        <end position="41"/>
    </location>
</feature>
<evidence type="ECO:0000256" key="2">
    <source>
        <dbReference type="ARBA" id="ARBA00022475"/>
    </source>
</evidence>
<dbReference type="InterPro" id="IPR011577">
    <property type="entry name" value="Cyt_b561_bac/Ni-Hgenase"/>
</dbReference>
<evidence type="ECO:0000313" key="9">
    <source>
        <dbReference type="EMBL" id="SHE40810.1"/>
    </source>
</evidence>
<keyword evidence="2" id="KW-1003">Cell membrane</keyword>
<dbReference type="EMBL" id="FQUY01000001">
    <property type="protein sequence ID" value="SHE40810.1"/>
    <property type="molecule type" value="Genomic_DNA"/>
</dbReference>
<dbReference type="Proteomes" id="UP000184148">
    <property type="component" value="Unassembled WGS sequence"/>
</dbReference>
<dbReference type="InterPro" id="IPR016174">
    <property type="entry name" value="Di-haem_cyt_TM"/>
</dbReference>
<evidence type="ECO:0000313" key="10">
    <source>
        <dbReference type="Proteomes" id="UP000184148"/>
    </source>
</evidence>
<protein>
    <submittedName>
        <fullName evidence="9">Formate dehydrogenase, gamma subunit</fullName>
    </submittedName>
</protein>
<sequence>MAEKILQGENKVKRHGFSVLFVHWTVAISTFLLILSGFGQMPMYKRYHIADLPGMSWSADYSVTIVIHYIAAVALIFAVAYHIVYHVLRKEYDALPRKGDLKASYQIIKAMITKGQEPPSDKYLAEQRLAYAFIGVNLLLIIITGIIKVLKNLPTVDYSPTFLVWVNNLHTLASMLLVFGIVGHLAAFLFKENRALLPGMFTGKIDLEYVKHRHSLWYSKLAKQESSKGSRSNLTSGHACPENCHAGGRNQ</sequence>
<name>A0A1M4T8S2_9FIRM</name>
<dbReference type="InterPro" id="IPR051542">
    <property type="entry name" value="Hydrogenase_cytochrome"/>
</dbReference>
<dbReference type="GO" id="GO:0020037">
    <property type="term" value="F:heme binding"/>
    <property type="evidence" value="ECO:0007669"/>
    <property type="project" value="TreeGrafter"/>
</dbReference>
<dbReference type="OrthoDB" id="9787143at2"/>
<evidence type="ECO:0000256" key="6">
    <source>
        <dbReference type="SAM" id="MobiDB-lite"/>
    </source>
</evidence>
<feature type="transmembrane region" description="Helical" evidence="7">
    <location>
        <begin position="61"/>
        <end position="88"/>
    </location>
</feature>
<evidence type="ECO:0000259" key="8">
    <source>
        <dbReference type="Pfam" id="PF01292"/>
    </source>
</evidence>
<dbReference type="GO" id="GO:0022904">
    <property type="term" value="P:respiratory electron transport chain"/>
    <property type="evidence" value="ECO:0007669"/>
    <property type="project" value="InterPro"/>
</dbReference>
<evidence type="ECO:0000256" key="4">
    <source>
        <dbReference type="ARBA" id="ARBA00022989"/>
    </source>
</evidence>
<feature type="region of interest" description="Disordered" evidence="6">
    <location>
        <begin position="228"/>
        <end position="251"/>
    </location>
</feature>
<evidence type="ECO:0000256" key="3">
    <source>
        <dbReference type="ARBA" id="ARBA00022692"/>
    </source>
</evidence>
<dbReference type="SUPFAM" id="SSF81342">
    <property type="entry name" value="Transmembrane di-heme cytochromes"/>
    <property type="match status" value="1"/>
</dbReference>
<dbReference type="Gene3D" id="1.20.950.20">
    <property type="entry name" value="Transmembrane di-heme cytochromes, Chain C"/>
    <property type="match status" value="1"/>
</dbReference>
<dbReference type="RefSeq" id="WP_073234832.1">
    <property type="nucleotide sequence ID" value="NZ_FQUY01000001.1"/>
</dbReference>
<keyword evidence="4 7" id="KW-1133">Transmembrane helix</keyword>